<dbReference type="Pfam" id="PF18197">
    <property type="entry name" value="TTHB210-like"/>
    <property type="match status" value="1"/>
</dbReference>
<evidence type="ECO:0000259" key="2">
    <source>
        <dbReference type="Pfam" id="PF18197"/>
    </source>
</evidence>
<sequence length="277" mass="30111">MRTSRSITALALSTCAVLALTGCGDGSVPTAEGAETAGHHHGVTTLYGPESELGEGISRTYVVVDHEGRPREVGIRMSESVLTGLPDGPDAEMTMLMLDLPAGAPDTGFDHVMLDWNPNGHDPEILYGAPHFDMHFYTTDADREVDPGAPDFAERAARLPDPEYVPEGYIPPPGPPVENTVPFMGMHWTDAADGVIPGSFEFTEVLLNGSWDGEFIFIEPMMTREWLAAKPSLREVVKQPSSYQRTGYYPTVYTVDFDEQAGEYVVALSGLTMREAS</sequence>
<accession>A0A562ENQ6</accession>
<gene>
    <name evidence="3" type="ORF">L618_001200000490</name>
</gene>
<evidence type="ECO:0000256" key="1">
    <source>
        <dbReference type="SAM" id="SignalP"/>
    </source>
</evidence>
<feature type="chain" id="PRO_5038490521" description="TTHB210-like domain-containing protein" evidence="1">
    <location>
        <begin position="20"/>
        <end position="277"/>
    </location>
</feature>
<dbReference type="RefSeq" id="WP_071935114.1">
    <property type="nucleotide sequence ID" value="NZ_VLJT01000009.1"/>
</dbReference>
<dbReference type="Proteomes" id="UP000317573">
    <property type="component" value="Unassembled WGS sequence"/>
</dbReference>
<feature type="signal peptide" evidence="1">
    <location>
        <begin position="1"/>
        <end position="19"/>
    </location>
</feature>
<organism evidence="3 4">
    <name type="scientific">Rhodococcus rhodochrous J45</name>
    <dbReference type="NCBI Taxonomy" id="935266"/>
    <lineage>
        <taxon>Bacteria</taxon>
        <taxon>Bacillati</taxon>
        <taxon>Actinomycetota</taxon>
        <taxon>Actinomycetes</taxon>
        <taxon>Mycobacteriales</taxon>
        <taxon>Nocardiaceae</taxon>
        <taxon>Rhodococcus</taxon>
    </lineage>
</organism>
<feature type="domain" description="TTHB210-like" evidence="2">
    <location>
        <begin position="65"/>
        <end position="116"/>
    </location>
</feature>
<evidence type="ECO:0000313" key="4">
    <source>
        <dbReference type="Proteomes" id="UP000317573"/>
    </source>
</evidence>
<dbReference type="InterPro" id="IPR033786">
    <property type="entry name" value="TTHB210-like"/>
</dbReference>
<dbReference type="CDD" id="cd11669">
    <property type="entry name" value="TTHB210-like"/>
    <property type="match status" value="1"/>
</dbReference>
<dbReference type="AlphaFoldDB" id="A0A562ENQ6"/>
<dbReference type="EMBL" id="VLJT01000009">
    <property type="protein sequence ID" value="TWH23502.1"/>
    <property type="molecule type" value="Genomic_DNA"/>
</dbReference>
<proteinExistence type="predicted"/>
<evidence type="ECO:0000313" key="3">
    <source>
        <dbReference type="EMBL" id="TWH23502.1"/>
    </source>
</evidence>
<dbReference type="InterPro" id="IPR040832">
    <property type="entry name" value="TTHB210-like_dom"/>
</dbReference>
<reference evidence="3 4" key="1">
    <citation type="submission" date="2019-07" db="EMBL/GenBank/DDBJ databases">
        <title>Genome sequencing of lignin-degrading bacterial isolates.</title>
        <authorList>
            <person name="Gladden J."/>
        </authorList>
    </citation>
    <scope>NUCLEOTIDE SEQUENCE [LARGE SCALE GENOMIC DNA]</scope>
    <source>
        <strain evidence="3 4">J45</strain>
    </source>
</reference>
<name>A0A562ENQ6_RHORH</name>
<dbReference type="PROSITE" id="PS51257">
    <property type="entry name" value="PROKAR_LIPOPROTEIN"/>
    <property type="match status" value="1"/>
</dbReference>
<comment type="caution">
    <text evidence="3">The sequence shown here is derived from an EMBL/GenBank/DDBJ whole genome shotgun (WGS) entry which is preliminary data.</text>
</comment>
<keyword evidence="1" id="KW-0732">Signal</keyword>
<protein>
    <recommendedName>
        <fullName evidence="2">TTHB210-like domain-containing protein</fullName>
    </recommendedName>
</protein>